<keyword evidence="2" id="KW-1185">Reference proteome</keyword>
<dbReference type="EMBL" id="JBJUIK010000012">
    <property type="protein sequence ID" value="KAL3508357.1"/>
    <property type="molecule type" value="Genomic_DNA"/>
</dbReference>
<dbReference type="AlphaFoldDB" id="A0ABD2YQ29"/>
<proteinExistence type="predicted"/>
<comment type="caution">
    <text evidence="1">The sequence shown here is derived from an EMBL/GenBank/DDBJ whole genome shotgun (WGS) entry which is preliminary data.</text>
</comment>
<sequence length="336" mass="37824">MAHSRSLQKPVFAVTNLGTRIALAVSQCSTVGDFKRKFEMAHLNCFPELGKIRVTGLKVWKKSCFYYLSESFPLKHAFQGAKVWFLHIGVCQVQGRTATKKSGKRFKRKKWEMKKSSHFKTAFLAVPRAFYFLRRKKNKCSRARKNATAKCSINRLEQRRLLSKERALPFASRTDGKWGKLCNLSPAIECPSETMSGTISVSGIINRYFSSCDEVISHSTFSFMELQPRSKELLKAEITHDYNNLQIDTPSTFAVKTPPQAYSNLFPKPSSTALKDTFKKDVGARLIEASINLGLSTSKQNPALSLCKVKDGKSGLSKLSNTPIRSLIFELTDEDD</sequence>
<protein>
    <submittedName>
        <fullName evidence="1">Uncharacterized protein</fullName>
    </submittedName>
</protein>
<gene>
    <name evidence="1" type="ORF">ACH5RR_027758</name>
</gene>
<evidence type="ECO:0000313" key="2">
    <source>
        <dbReference type="Proteomes" id="UP001630127"/>
    </source>
</evidence>
<reference evidence="1 2" key="1">
    <citation type="submission" date="2024-11" db="EMBL/GenBank/DDBJ databases">
        <title>A near-complete genome assembly of Cinchona calisaya.</title>
        <authorList>
            <person name="Lian D.C."/>
            <person name="Zhao X.W."/>
            <person name="Wei L."/>
        </authorList>
    </citation>
    <scope>NUCLEOTIDE SEQUENCE [LARGE SCALE GENOMIC DNA]</scope>
    <source>
        <tissue evidence="1">Nenye</tissue>
    </source>
</reference>
<dbReference type="Proteomes" id="UP001630127">
    <property type="component" value="Unassembled WGS sequence"/>
</dbReference>
<accession>A0ABD2YQ29</accession>
<organism evidence="1 2">
    <name type="scientific">Cinchona calisaya</name>
    <dbReference type="NCBI Taxonomy" id="153742"/>
    <lineage>
        <taxon>Eukaryota</taxon>
        <taxon>Viridiplantae</taxon>
        <taxon>Streptophyta</taxon>
        <taxon>Embryophyta</taxon>
        <taxon>Tracheophyta</taxon>
        <taxon>Spermatophyta</taxon>
        <taxon>Magnoliopsida</taxon>
        <taxon>eudicotyledons</taxon>
        <taxon>Gunneridae</taxon>
        <taxon>Pentapetalae</taxon>
        <taxon>asterids</taxon>
        <taxon>lamiids</taxon>
        <taxon>Gentianales</taxon>
        <taxon>Rubiaceae</taxon>
        <taxon>Cinchonoideae</taxon>
        <taxon>Cinchoneae</taxon>
        <taxon>Cinchona</taxon>
    </lineage>
</organism>
<name>A0ABD2YQ29_9GENT</name>
<evidence type="ECO:0000313" key="1">
    <source>
        <dbReference type="EMBL" id="KAL3508357.1"/>
    </source>
</evidence>